<accession>A0ABY9Z0P8</accession>
<gene>
    <name evidence="3" type="ORF">P1P91_13415</name>
</gene>
<sequence length="155" mass="17004">MKLDGLTFPDDRLYAPEHNLWLREEPDGEITLGLSDYGVALYGEIFAFTPKRIGLRIAAGRSFGVVEFAKAAAAAKSPLAGTVSAHNPQLEQRPALIHLDPYGEGWMIRLTPEDWPAARAQLLHGASAVAAFEREAERDGFNPDDTSVQAFRRGE</sequence>
<dbReference type="InterPro" id="IPR011053">
    <property type="entry name" value="Single_hybrid_motif"/>
</dbReference>
<dbReference type="PANTHER" id="PTHR11715:SF3">
    <property type="entry name" value="GLYCINE CLEAVAGE SYSTEM H PROTEIN-RELATED"/>
    <property type="match status" value="1"/>
</dbReference>
<evidence type="ECO:0000313" key="4">
    <source>
        <dbReference type="Proteomes" id="UP001301869"/>
    </source>
</evidence>
<dbReference type="InterPro" id="IPR033753">
    <property type="entry name" value="GCV_H/Fam206"/>
</dbReference>
<dbReference type="Proteomes" id="UP001301869">
    <property type="component" value="Chromosome"/>
</dbReference>
<dbReference type="CDD" id="cd06848">
    <property type="entry name" value="GCS_H"/>
    <property type="match status" value="1"/>
</dbReference>
<organism evidence="3 4">
    <name type="scientific">Halomonas piscis</name>
    <dbReference type="NCBI Taxonomy" id="3031727"/>
    <lineage>
        <taxon>Bacteria</taxon>
        <taxon>Pseudomonadati</taxon>
        <taxon>Pseudomonadota</taxon>
        <taxon>Gammaproteobacteria</taxon>
        <taxon>Oceanospirillales</taxon>
        <taxon>Halomonadaceae</taxon>
        <taxon>Halomonas</taxon>
    </lineage>
</organism>
<dbReference type="SUPFAM" id="SSF51230">
    <property type="entry name" value="Single hybrid motif"/>
    <property type="match status" value="1"/>
</dbReference>
<dbReference type="PANTHER" id="PTHR11715">
    <property type="entry name" value="GLYCINE CLEAVAGE SYSTEM H PROTEIN"/>
    <property type="match status" value="1"/>
</dbReference>
<reference evidence="3 4" key="1">
    <citation type="submission" date="2023-03" db="EMBL/GenBank/DDBJ databases">
        <title>Halomonas sp. nov., isolated from Korean tranditional fermented seafood 'Jeotgal'.</title>
        <authorList>
            <person name="Kim B."/>
            <person name="Shin N.-R."/>
        </authorList>
    </citation>
    <scope>NUCLEOTIDE SEQUENCE [LARGE SCALE GENOMIC DNA]</scope>
    <source>
        <strain evidence="3 4">SG2L-4</strain>
    </source>
</reference>
<name>A0ABY9Z0P8_9GAMM</name>
<evidence type="ECO:0000313" key="3">
    <source>
        <dbReference type="EMBL" id="WNK19813.1"/>
    </source>
</evidence>
<keyword evidence="1" id="KW-0450">Lipoyl</keyword>
<evidence type="ECO:0000256" key="2">
    <source>
        <dbReference type="SAM" id="MobiDB-lite"/>
    </source>
</evidence>
<dbReference type="RefSeq" id="WP_311883253.1">
    <property type="nucleotide sequence ID" value="NZ_CP119391.1"/>
</dbReference>
<proteinExistence type="predicted"/>
<dbReference type="EMBL" id="CP119391">
    <property type="protein sequence ID" value="WNK19813.1"/>
    <property type="molecule type" value="Genomic_DNA"/>
</dbReference>
<dbReference type="Pfam" id="PF01597">
    <property type="entry name" value="GCV_H"/>
    <property type="match status" value="1"/>
</dbReference>
<keyword evidence="4" id="KW-1185">Reference proteome</keyword>
<protein>
    <submittedName>
        <fullName evidence="3">Glycine cleavage system protein H</fullName>
    </submittedName>
</protein>
<dbReference type="InterPro" id="IPR002930">
    <property type="entry name" value="GCV_H"/>
</dbReference>
<dbReference type="Gene3D" id="2.40.50.100">
    <property type="match status" value="1"/>
</dbReference>
<evidence type="ECO:0000256" key="1">
    <source>
        <dbReference type="ARBA" id="ARBA00022823"/>
    </source>
</evidence>
<feature type="region of interest" description="Disordered" evidence="2">
    <location>
        <begin position="135"/>
        <end position="155"/>
    </location>
</feature>